<dbReference type="Proteomes" id="UP000319576">
    <property type="component" value="Chromosome"/>
</dbReference>
<evidence type="ECO:0000313" key="2">
    <source>
        <dbReference type="Proteomes" id="UP000319576"/>
    </source>
</evidence>
<accession>A0A517XZX6</accession>
<dbReference type="OrthoDB" id="9911070at2"/>
<dbReference type="RefSeq" id="WP_145243164.1">
    <property type="nucleotide sequence ID" value="NZ_CP036273.1"/>
</dbReference>
<dbReference type="AlphaFoldDB" id="A0A517XZX6"/>
<dbReference type="KEGG" id="uli:ETAA1_50510"/>
<sequence length="68" mass="7399" precursor="true">MSRSTKRLLLAGLLLLGFLALLNPGYSSASVEGPNGVVRSERFTFGPSSLFVYTRVVADDSTVQIEHR</sequence>
<organism evidence="1 2">
    <name type="scientific">Urbifossiella limnaea</name>
    <dbReference type="NCBI Taxonomy" id="2528023"/>
    <lineage>
        <taxon>Bacteria</taxon>
        <taxon>Pseudomonadati</taxon>
        <taxon>Planctomycetota</taxon>
        <taxon>Planctomycetia</taxon>
        <taxon>Gemmatales</taxon>
        <taxon>Gemmataceae</taxon>
        <taxon>Urbifossiella</taxon>
    </lineage>
</organism>
<evidence type="ECO:0000313" key="1">
    <source>
        <dbReference type="EMBL" id="QDU23061.1"/>
    </source>
</evidence>
<dbReference type="EMBL" id="CP036273">
    <property type="protein sequence ID" value="QDU23061.1"/>
    <property type="molecule type" value="Genomic_DNA"/>
</dbReference>
<keyword evidence="2" id="KW-1185">Reference proteome</keyword>
<reference evidence="1 2" key="1">
    <citation type="submission" date="2019-02" db="EMBL/GenBank/DDBJ databases">
        <title>Deep-cultivation of Planctomycetes and their phenomic and genomic characterization uncovers novel biology.</title>
        <authorList>
            <person name="Wiegand S."/>
            <person name="Jogler M."/>
            <person name="Boedeker C."/>
            <person name="Pinto D."/>
            <person name="Vollmers J."/>
            <person name="Rivas-Marin E."/>
            <person name="Kohn T."/>
            <person name="Peeters S.H."/>
            <person name="Heuer A."/>
            <person name="Rast P."/>
            <person name="Oberbeckmann S."/>
            <person name="Bunk B."/>
            <person name="Jeske O."/>
            <person name="Meyerdierks A."/>
            <person name="Storesund J.E."/>
            <person name="Kallscheuer N."/>
            <person name="Luecker S."/>
            <person name="Lage O.M."/>
            <person name="Pohl T."/>
            <person name="Merkel B.J."/>
            <person name="Hornburger P."/>
            <person name="Mueller R.-W."/>
            <person name="Bruemmer F."/>
            <person name="Labrenz M."/>
            <person name="Spormann A.M."/>
            <person name="Op den Camp H."/>
            <person name="Overmann J."/>
            <person name="Amann R."/>
            <person name="Jetten M.S.M."/>
            <person name="Mascher T."/>
            <person name="Medema M.H."/>
            <person name="Devos D.P."/>
            <person name="Kaster A.-K."/>
            <person name="Ovreas L."/>
            <person name="Rohde M."/>
            <person name="Galperin M.Y."/>
            <person name="Jogler C."/>
        </authorList>
    </citation>
    <scope>NUCLEOTIDE SEQUENCE [LARGE SCALE GENOMIC DNA]</scope>
    <source>
        <strain evidence="1 2">ETA_A1</strain>
    </source>
</reference>
<proteinExistence type="predicted"/>
<name>A0A517XZX6_9BACT</name>
<gene>
    <name evidence="1" type="ORF">ETAA1_50510</name>
</gene>
<protein>
    <submittedName>
        <fullName evidence="1">Uncharacterized protein</fullName>
    </submittedName>
</protein>